<name>A0A6J6L6E3_9ZZZZ</name>
<dbReference type="InterPro" id="IPR042115">
    <property type="entry name" value="PriA_3primeBD_sf"/>
</dbReference>
<feature type="domain" description="Primosomal protein N' 3' DNA-binding" evidence="4">
    <location>
        <begin position="8"/>
        <end position="106"/>
    </location>
</feature>
<sequence>MSLLFASVVPDVSGIDKVFDYIVPESFAERVWVGARVRIDLNGRRVGGWVVELASVEDAAHISDRYGRLLPLVSVSGHGVEPDVVPLTKWVSQYFWGSWRAVLSSASAPHVRVRPIHPHRGTHLAPDDVAITAAVAHTVETGGGLIVVPPLASALAVVAEAAHRGPVLVVCPTLKMATLGAASLRRKGFTTAVIPEQWDAARAGVDVVIGARSTVFAPCALLSAVVVIDEHDELLHDERAPTWNAVDVALERARQQGVPCIATSSIPSASSLHRWVEATVVVKPEKQWPQIEVVDLESVPVAGSLLSTEMLSAVSQSGGSVACVLNTKGKARLIVCRACRQVQSCGTCSALLTQDADQHLVCQRCNIDHGLVCVSCGRTSFVVPRGGISHLASQLRASTAREVIEVSADNDDTWTQGSVFVGTEAVLHRVSGIEVVVCADIDRDLGAPRMTAAREVLALVARAARVVGDRGKVIVQTRHPNHPLLLALGQPDVADALLSWNKQDVAQRKTFGFPPFGALAHISIKAPRSVNDIPEIAGIDIARFEDSAIVKAPTREQLSEAIAQLRELLGVSLRVHADPVRY</sequence>
<organism evidence="5">
    <name type="scientific">freshwater metagenome</name>
    <dbReference type="NCBI Taxonomy" id="449393"/>
    <lineage>
        <taxon>unclassified sequences</taxon>
        <taxon>metagenomes</taxon>
        <taxon>ecological metagenomes</taxon>
    </lineage>
</organism>
<keyword evidence="3" id="KW-0238">DNA-binding</keyword>
<dbReference type="GO" id="GO:0006310">
    <property type="term" value="P:DNA recombination"/>
    <property type="evidence" value="ECO:0007669"/>
    <property type="project" value="TreeGrafter"/>
</dbReference>
<keyword evidence="2" id="KW-0067">ATP-binding</keyword>
<evidence type="ECO:0000256" key="1">
    <source>
        <dbReference type="ARBA" id="ARBA00022741"/>
    </source>
</evidence>
<keyword evidence="1" id="KW-0547">Nucleotide-binding</keyword>
<gene>
    <name evidence="5" type="ORF">UFOPK2169_01151</name>
</gene>
<dbReference type="AlphaFoldDB" id="A0A6J6L6E3"/>
<dbReference type="GO" id="GO:0006270">
    <property type="term" value="P:DNA replication initiation"/>
    <property type="evidence" value="ECO:0007669"/>
    <property type="project" value="TreeGrafter"/>
</dbReference>
<evidence type="ECO:0000313" key="5">
    <source>
        <dbReference type="EMBL" id="CAB4657156.1"/>
    </source>
</evidence>
<evidence type="ECO:0000259" key="4">
    <source>
        <dbReference type="Pfam" id="PF17764"/>
    </source>
</evidence>
<proteinExistence type="predicted"/>
<protein>
    <submittedName>
        <fullName evidence="5">Unannotated protein</fullName>
    </submittedName>
</protein>
<accession>A0A6J6L6E3</accession>
<evidence type="ECO:0000256" key="3">
    <source>
        <dbReference type="ARBA" id="ARBA00023125"/>
    </source>
</evidence>
<dbReference type="InterPro" id="IPR041222">
    <property type="entry name" value="PriA_3primeBD"/>
</dbReference>
<dbReference type="Gene3D" id="3.40.50.300">
    <property type="entry name" value="P-loop containing nucleotide triphosphate hydrolases"/>
    <property type="match status" value="1"/>
</dbReference>
<dbReference type="PANTHER" id="PTHR30580:SF0">
    <property type="entry name" value="PRIMOSOMAL PROTEIN N"/>
    <property type="match status" value="1"/>
</dbReference>
<dbReference type="GO" id="GO:0005524">
    <property type="term" value="F:ATP binding"/>
    <property type="evidence" value="ECO:0007669"/>
    <property type="project" value="UniProtKB-KW"/>
</dbReference>
<dbReference type="EMBL" id="CAEZWE010000047">
    <property type="protein sequence ID" value="CAB4657156.1"/>
    <property type="molecule type" value="Genomic_DNA"/>
</dbReference>
<dbReference type="Gene3D" id="3.40.1440.60">
    <property type="entry name" value="PriA, 3(prime) DNA-binding domain"/>
    <property type="match status" value="1"/>
</dbReference>
<reference evidence="5" key="1">
    <citation type="submission" date="2020-05" db="EMBL/GenBank/DDBJ databases">
        <authorList>
            <person name="Chiriac C."/>
            <person name="Salcher M."/>
            <person name="Ghai R."/>
            <person name="Kavagutti S V."/>
        </authorList>
    </citation>
    <scope>NUCLEOTIDE SEQUENCE</scope>
</reference>
<evidence type="ECO:0000256" key="2">
    <source>
        <dbReference type="ARBA" id="ARBA00022840"/>
    </source>
</evidence>
<dbReference type="PANTHER" id="PTHR30580">
    <property type="entry name" value="PRIMOSOMAL PROTEIN N"/>
    <property type="match status" value="1"/>
</dbReference>
<dbReference type="GO" id="GO:0043138">
    <property type="term" value="F:3'-5' DNA helicase activity"/>
    <property type="evidence" value="ECO:0007669"/>
    <property type="project" value="TreeGrafter"/>
</dbReference>
<dbReference type="InterPro" id="IPR027417">
    <property type="entry name" value="P-loop_NTPase"/>
</dbReference>
<dbReference type="Pfam" id="PF17764">
    <property type="entry name" value="PriA_3primeBD"/>
    <property type="match status" value="1"/>
</dbReference>
<dbReference type="GO" id="GO:0003677">
    <property type="term" value="F:DNA binding"/>
    <property type="evidence" value="ECO:0007669"/>
    <property type="project" value="UniProtKB-KW"/>
</dbReference>
<dbReference type="GO" id="GO:0006302">
    <property type="term" value="P:double-strand break repair"/>
    <property type="evidence" value="ECO:0007669"/>
    <property type="project" value="TreeGrafter"/>
</dbReference>